<organism evidence="1 2">
    <name type="scientific">Ditylenchus dipsaci</name>
    <dbReference type="NCBI Taxonomy" id="166011"/>
    <lineage>
        <taxon>Eukaryota</taxon>
        <taxon>Metazoa</taxon>
        <taxon>Ecdysozoa</taxon>
        <taxon>Nematoda</taxon>
        <taxon>Chromadorea</taxon>
        <taxon>Rhabditida</taxon>
        <taxon>Tylenchina</taxon>
        <taxon>Tylenchomorpha</taxon>
        <taxon>Sphaerularioidea</taxon>
        <taxon>Anguinidae</taxon>
        <taxon>Anguininae</taxon>
        <taxon>Ditylenchus</taxon>
    </lineage>
</organism>
<reference evidence="2" key="1">
    <citation type="submission" date="2022-11" db="UniProtKB">
        <authorList>
            <consortium name="WormBaseParasite"/>
        </authorList>
    </citation>
    <scope>IDENTIFICATION</scope>
</reference>
<evidence type="ECO:0000313" key="2">
    <source>
        <dbReference type="WBParaSite" id="jg25657"/>
    </source>
</evidence>
<dbReference type="WBParaSite" id="jg25657">
    <property type="protein sequence ID" value="jg25657"/>
    <property type="gene ID" value="jg25657"/>
</dbReference>
<dbReference type="AlphaFoldDB" id="A0A915E4A0"/>
<dbReference type="Proteomes" id="UP000887574">
    <property type="component" value="Unplaced"/>
</dbReference>
<keyword evidence="1" id="KW-1185">Reference proteome</keyword>
<accession>A0A915E4A0</accession>
<evidence type="ECO:0000313" key="1">
    <source>
        <dbReference type="Proteomes" id="UP000887574"/>
    </source>
</evidence>
<protein>
    <submittedName>
        <fullName evidence="2">Uncharacterized protein</fullName>
    </submittedName>
</protein>
<proteinExistence type="predicted"/>
<sequence>MLQLQPNALPPWLNKLPEHLQKRIKDVNRDKQKTWAHKLVELEMINLKIVESSEDSQYAVNGTGQSDYKLGPLSVVPCLNPAALSNTPSKISLYTDNVNSNKLEIDTTDGTMNQVFMCLSQSGYYPFADGLKTIFSSEECYNCTAKPT</sequence>
<name>A0A915E4A0_9BILA</name>